<comment type="caution">
    <text evidence="1">The sequence shown here is derived from an EMBL/GenBank/DDBJ whole genome shotgun (WGS) entry which is preliminary data.</text>
</comment>
<reference evidence="1" key="1">
    <citation type="submission" date="2021-01" db="EMBL/GenBank/DDBJ databases">
        <title>Whole genome shotgun sequence of Virgisporangium ochraceum NBRC 16418.</title>
        <authorList>
            <person name="Komaki H."/>
            <person name="Tamura T."/>
        </authorList>
    </citation>
    <scope>NUCLEOTIDE SEQUENCE</scope>
    <source>
        <strain evidence="1">NBRC 16418</strain>
    </source>
</reference>
<dbReference type="AlphaFoldDB" id="A0A8J4A2I7"/>
<organism evidence="1 2">
    <name type="scientific">Virgisporangium ochraceum</name>
    <dbReference type="NCBI Taxonomy" id="65505"/>
    <lineage>
        <taxon>Bacteria</taxon>
        <taxon>Bacillati</taxon>
        <taxon>Actinomycetota</taxon>
        <taxon>Actinomycetes</taxon>
        <taxon>Micromonosporales</taxon>
        <taxon>Micromonosporaceae</taxon>
        <taxon>Virgisporangium</taxon>
    </lineage>
</organism>
<evidence type="ECO:0000313" key="1">
    <source>
        <dbReference type="EMBL" id="GIJ72660.1"/>
    </source>
</evidence>
<accession>A0A8J4A2I7</accession>
<dbReference type="Proteomes" id="UP000635606">
    <property type="component" value="Unassembled WGS sequence"/>
</dbReference>
<dbReference type="RefSeq" id="WP_203932516.1">
    <property type="nucleotide sequence ID" value="NZ_BOPH01000104.1"/>
</dbReference>
<keyword evidence="2" id="KW-1185">Reference proteome</keyword>
<dbReference type="EMBL" id="BOPH01000104">
    <property type="protein sequence ID" value="GIJ72660.1"/>
    <property type="molecule type" value="Genomic_DNA"/>
</dbReference>
<proteinExistence type="predicted"/>
<protein>
    <submittedName>
        <fullName evidence="1">Uncharacterized protein</fullName>
    </submittedName>
</protein>
<name>A0A8J4A2I7_9ACTN</name>
<sequence>MEPAHLTFETRRVGGVIGDVTVGVDTRPIRGVAFVKLSDLSAHGFSDRFAELAANGFPDAGSYQGAKANIGL</sequence>
<gene>
    <name evidence="1" type="ORF">Voc01_075770</name>
</gene>
<evidence type="ECO:0000313" key="2">
    <source>
        <dbReference type="Proteomes" id="UP000635606"/>
    </source>
</evidence>